<evidence type="ECO:0000256" key="8">
    <source>
        <dbReference type="ARBA" id="ARBA00022989"/>
    </source>
</evidence>
<proteinExistence type="inferred from homology"/>
<keyword evidence="9 12" id="KW-0472">Membrane</keyword>
<dbReference type="EMBL" id="BTGU01000265">
    <property type="protein sequence ID" value="GMN65831.1"/>
    <property type="molecule type" value="Genomic_DNA"/>
</dbReference>
<keyword evidence="8 12" id="KW-1133">Transmembrane helix</keyword>
<evidence type="ECO:0000256" key="1">
    <source>
        <dbReference type="ARBA" id="ARBA00004251"/>
    </source>
</evidence>
<dbReference type="Pfam" id="PF00560">
    <property type="entry name" value="LRR_1"/>
    <property type="match status" value="2"/>
</dbReference>
<dbReference type="FunFam" id="3.80.10.10:FF:000111">
    <property type="entry name" value="LRR receptor-like serine/threonine-protein kinase ERECTA"/>
    <property type="match status" value="1"/>
</dbReference>
<evidence type="ECO:0000256" key="9">
    <source>
        <dbReference type="ARBA" id="ARBA00023136"/>
    </source>
</evidence>
<dbReference type="InterPro" id="IPR001611">
    <property type="entry name" value="Leu-rich_rpt"/>
</dbReference>
<dbReference type="PANTHER" id="PTHR48063">
    <property type="entry name" value="LRR RECEPTOR-LIKE KINASE"/>
    <property type="match status" value="1"/>
</dbReference>
<dbReference type="Gene3D" id="3.80.10.10">
    <property type="entry name" value="Ribonuclease Inhibitor"/>
    <property type="match status" value="1"/>
</dbReference>
<dbReference type="SUPFAM" id="SSF52058">
    <property type="entry name" value="L domain-like"/>
    <property type="match status" value="2"/>
</dbReference>
<comment type="similarity">
    <text evidence="2">Belongs to the RLP family.</text>
</comment>
<dbReference type="InterPro" id="IPR003591">
    <property type="entry name" value="Leu-rich_rpt_typical-subtyp"/>
</dbReference>
<keyword evidence="6" id="KW-0732">Signal</keyword>
<dbReference type="InterPro" id="IPR032675">
    <property type="entry name" value="LRR_dom_sf"/>
</dbReference>
<evidence type="ECO:0000256" key="7">
    <source>
        <dbReference type="ARBA" id="ARBA00022737"/>
    </source>
</evidence>
<dbReference type="PRINTS" id="PR00019">
    <property type="entry name" value="LEURICHRPT"/>
</dbReference>
<sequence length="282" mass="31526">MFRRGIPLSLCMLTNLQILDLSHNNIVEVIPQCLYNFTAMADNANSSEIMKIQGRIFTIAPNKTEVEIETSWAYIDRATVSWRGRTDEYTRNLVFLRVIDLSSNRLSGNFPNGVLNLSGLVALNLSRNSLSGRLPIDIGQLDQLQSLDLSRNLFSGEIPASMSDLHFLSYLDLSYNNLYGRIPSGTQLEGFNSSVYAGNQELCGPPLANNCSISAQGGQPSTHDHESNEDEFTKWLYIGMGSGFTIGFWGVCLVLFFNRACRHAYFLFFNKLVDCLLVRIAI</sequence>
<name>A0AA88E181_FICCA</name>
<dbReference type="AlphaFoldDB" id="A0AA88E181"/>
<evidence type="ECO:0000256" key="5">
    <source>
        <dbReference type="ARBA" id="ARBA00022692"/>
    </source>
</evidence>
<protein>
    <submittedName>
        <fullName evidence="13">Uncharacterized protein</fullName>
    </submittedName>
</protein>
<evidence type="ECO:0000256" key="3">
    <source>
        <dbReference type="ARBA" id="ARBA00022475"/>
    </source>
</evidence>
<accession>A0AA88E181</accession>
<evidence type="ECO:0000256" key="4">
    <source>
        <dbReference type="ARBA" id="ARBA00022614"/>
    </source>
</evidence>
<dbReference type="InterPro" id="IPR046956">
    <property type="entry name" value="RLP23-like"/>
</dbReference>
<feature type="transmembrane region" description="Helical" evidence="12">
    <location>
        <begin position="235"/>
        <end position="257"/>
    </location>
</feature>
<evidence type="ECO:0000256" key="12">
    <source>
        <dbReference type="SAM" id="Phobius"/>
    </source>
</evidence>
<dbReference type="Gramene" id="FCD_00029290-RA">
    <property type="protein sequence ID" value="FCD_00029290-RA:cds"/>
    <property type="gene ID" value="FCD_00029290"/>
</dbReference>
<gene>
    <name evidence="13" type="ORF">TIFTF001_034900</name>
</gene>
<keyword evidence="4" id="KW-0433">Leucine-rich repeat</keyword>
<dbReference type="PANTHER" id="PTHR48063:SF101">
    <property type="entry name" value="LRR RECEPTOR-LIKE SERINE_THREONINE-PROTEIN KINASE FLS2"/>
    <property type="match status" value="1"/>
</dbReference>
<dbReference type="Pfam" id="PF13855">
    <property type="entry name" value="LRR_8"/>
    <property type="match status" value="1"/>
</dbReference>
<reference evidence="13" key="1">
    <citation type="submission" date="2023-07" db="EMBL/GenBank/DDBJ databases">
        <title>draft genome sequence of fig (Ficus carica).</title>
        <authorList>
            <person name="Takahashi T."/>
            <person name="Nishimura K."/>
        </authorList>
    </citation>
    <scope>NUCLEOTIDE SEQUENCE</scope>
</reference>
<dbReference type="PROSITE" id="PS51450">
    <property type="entry name" value="LRR"/>
    <property type="match status" value="1"/>
</dbReference>
<evidence type="ECO:0000313" key="13">
    <source>
        <dbReference type="EMBL" id="GMN65831.1"/>
    </source>
</evidence>
<keyword evidence="5 12" id="KW-0812">Transmembrane</keyword>
<keyword evidence="7" id="KW-0677">Repeat</keyword>
<evidence type="ECO:0000256" key="6">
    <source>
        <dbReference type="ARBA" id="ARBA00022729"/>
    </source>
</evidence>
<keyword evidence="14" id="KW-1185">Reference proteome</keyword>
<evidence type="ECO:0000256" key="10">
    <source>
        <dbReference type="ARBA" id="ARBA00023170"/>
    </source>
</evidence>
<evidence type="ECO:0000256" key="11">
    <source>
        <dbReference type="ARBA" id="ARBA00023180"/>
    </source>
</evidence>
<evidence type="ECO:0000313" key="14">
    <source>
        <dbReference type="Proteomes" id="UP001187192"/>
    </source>
</evidence>
<dbReference type="SMART" id="SM00369">
    <property type="entry name" value="LRR_TYP"/>
    <property type="match status" value="3"/>
</dbReference>
<keyword evidence="3" id="KW-1003">Cell membrane</keyword>
<comment type="caution">
    <text evidence="13">The sequence shown here is derived from an EMBL/GenBank/DDBJ whole genome shotgun (WGS) entry which is preliminary data.</text>
</comment>
<dbReference type="GO" id="GO:0005886">
    <property type="term" value="C:plasma membrane"/>
    <property type="evidence" value="ECO:0007669"/>
    <property type="project" value="UniProtKB-SubCell"/>
</dbReference>
<dbReference type="Proteomes" id="UP001187192">
    <property type="component" value="Unassembled WGS sequence"/>
</dbReference>
<keyword evidence="10" id="KW-0675">Receptor</keyword>
<comment type="subcellular location">
    <subcellularLocation>
        <location evidence="1">Cell membrane</location>
        <topology evidence="1">Single-pass type I membrane protein</topology>
    </subcellularLocation>
</comment>
<organism evidence="13 14">
    <name type="scientific">Ficus carica</name>
    <name type="common">Common fig</name>
    <dbReference type="NCBI Taxonomy" id="3494"/>
    <lineage>
        <taxon>Eukaryota</taxon>
        <taxon>Viridiplantae</taxon>
        <taxon>Streptophyta</taxon>
        <taxon>Embryophyta</taxon>
        <taxon>Tracheophyta</taxon>
        <taxon>Spermatophyta</taxon>
        <taxon>Magnoliopsida</taxon>
        <taxon>eudicotyledons</taxon>
        <taxon>Gunneridae</taxon>
        <taxon>Pentapetalae</taxon>
        <taxon>rosids</taxon>
        <taxon>fabids</taxon>
        <taxon>Rosales</taxon>
        <taxon>Moraceae</taxon>
        <taxon>Ficeae</taxon>
        <taxon>Ficus</taxon>
    </lineage>
</organism>
<keyword evidence="11" id="KW-0325">Glycoprotein</keyword>
<evidence type="ECO:0000256" key="2">
    <source>
        <dbReference type="ARBA" id="ARBA00009592"/>
    </source>
</evidence>